<keyword evidence="9" id="KW-0482">Metalloprotease</keyword>
<evidence type="ECO:0000256" key="6">
    <source>
        <dbReference type="ARBA" id="ARBA00022670"/>
    </source>
</evidence>
<evidence type="ECO:0000256" key="8">
    <source>
        <dbReference type="ARBA" id="ARBA00022801"/>
    </source>
</evidence>
<evidence type="ECO:0000256" key="9">
    <source>
        <dbReference type="ARBA" id="ARBA00023049"/>
    </source>
</evidence>
<comment type="cofactor">
    <cofactor evidence="3">
        <name>Zn(2+)</name>
        <dbReference type="ChEBI" id="CHEBI:29105"/>
    </cofactor>
</comment>
<evidence type="ECO:0000256" key="2">
    <source>
        <dbReference type="ARBA" id="ARBA00001946"/>
    </source>
</evidence>
<dbReference type="PANTHER" id="PTHR34448:SF1">
    <property type="entry name" value="BLL6088 PROTEIN"/>
    <property type="match status" value="1"/>
</dbReference>
<evidence type="ECO:0000256" key="4">
    <source>
        <dbReference type="ARBA" id="ARBA00008236"/>
    </source>
</evidence>
<evidence type="ECO:0000313" key="10">
    <source>
        <dbReference type="EMBL" id="UYP47597.1"/>
    </source>
</evidence>
<dbReference type="InterPro" id="IPR035097">
    <property type="entry name" value="M29_N-terminal"/>
</dbReference>
<keyword evidence="7" id="KW-0479">Metal-binding</keyword>
<dbReference type="PRINTS" id="PR00919">
    <property type="entry name" value="THERMOPTASE"/>
</dbReference>
<proteinExistence type="inferred from homology"/>
<evidence type="ECO:0000256" key="1">
    <source>
        <dbReference type="ARBA" id="ARBA00001941"/>
    </source>
</evidence>
<dbReference type="Gene3D" id="3.40.1830.10">
    <property type="entry name" value="Thermophilic metalloprotease (M29)"/>
    <property type="match status" value="1"/>
</dbReference>
<evidence type="ECO:0008006" key="12">
    <source>
        <dbReference type="Google" id="ProtNLM"/>
    </source>
</evidence>
<protein>
    <recommendedName>
        <fullName evidence="12">Aminopeptidase</fullName>
    </recommendedName>
</protein>
<keyword evidence="6" id="KW-0645">Protease</keyword>
<keyword evidence="11" id="KW-1185">Reference proteome</keyword>
<evidence type="ECO:0000256" key="3">
    <source>
        <dbReference type="ARBA" id="ARBA00001947"/>
    </source>
</evidence>
<dbReference type="Pfam" id="PF02073">
    <property type="entry name" value="Peptidase_M29"/>
    <property type="match status" value="1"/>
</dbReference>
<dbReference type="SUPFAM" id="SSF144052">
    <property type="entry name" value="Thermophilic metalloprotease-like"/>
    <property type="match status" value="1"/>
</dbReference>
<evidence type="ECO:0000313" key="11">
    <source>
        <dbReference type="Proteomes" id="UP001208689"/>
    </source>
</evidence>
<keyword evidence="8" id="KW-0378">Hydrolase</keyword>
<evidence type="ECO:0000256" key="7">
    <source>
        <dbReference type="ARBA" id="ARBA00022723"/>
    </source>
</evidence>
<comment type="cofactor">
    <cofactor evidence="2">
        <name>Mg(2+)</name>
        <dbReference type="ChEBI" id="CHEBI:18420"/>
    </cofactor>
</comment>
<evidence type="ECO:0000256" key="5">
    <source>
        <dbReference type="ARBA" id="ARBA00022438"/>
    </source>
</evidence>
<dbReference type="InterPro" id="IPR052170">
    <property type="entry name" value="M29_Exopeptidase"/>
</dbReference>
<reference evidence="10" key="1">
    <citation type="submission" date="2022-09" db="EMBL/GenBank/DDBJ databases">
        <title>Actin cytoskeleton and complex cell architecture in an #Asgard archaeon.</title>
        <authorList>
            <person name="Ponce Toledo R.I."/>
            <person name="Schleper C."/>
            <person name="Rodrigues Oliveira T."/>
            <person name="Wollweber F."/>
            <person name="Xu J."/>
            <person name="Rittmann S."/>
            <person name="Klingl A."/>
            <person name="Pilhofer M."/>
        </authorList>
    </citation>
    <scope>NUCLEOTIDE SEQUENCE</scope>
    <source>
        <strain evidence="10">B-35</strain>
    </source>
</reference>
<keyword evidence="5" id="KW-0031">Aminopeptidase</keyword>
<dbReference type="Proteomes" id="UP001208689">
    <property type="component" value="Chromosome"/>
</dbReference>
<accession>A0ABY6HVP7</accession>
<organism evidence="10 11">
    <name type="scientific">Candidatus Lokiarchaeum ossiferum</name>
    <dbReference type="NCBI Taxonomy" id="2951803"/>
    <lineage>
        <taxon>Archaea</taxon>
        <taxon>Promethearchaeati</taxon>
        <taxon>Promethearchaeota</taxon>
        <taxon>Promethearchaeia</taxon>
        <taxon>Promethearchaeales</taxon>
        <taxon>Promethearchaeaceae</taxon>
        <taxon>Candidatus Lokiarchaeum</taxon>
    </lineage>
</organism>
<comment type="cofactor">
    <cofactor evidence="1">
        <name>Co(2+)</name>
        <dbReference type="ChEBI" id="CHEBI:48828"/>
    </cofactor>
</comment>
<dbReference type="PANTHER" id="PTHR34448">
    <property type="entry name" value="AMINOPEPTIDASE"/>
    <property type="match status" value="1"/>
</dbReference>
<comment type="similarity">
    <text evidence="4">Belongs to the peptidase M29 family.</text>
</comment>
<sequence length="368" mass="41572">MGLFLSKLAHLSIKYSLNVQPGQKVLISGNVMAQDLTYALFKEILESGAHPTIYQKLPQIEEIFYTYASKEQLEYVDPFVKPYSLDFDKEVYIMGSTNTRQLELIDSNKISTFESSPERVRLDELAENRVTKGEFQWLIVPYPCEALAQDAGMGLFAYHEFISNALYLNYENPADQWKQIEGDQQNYVDYLNQVDILHVVGEDTDLKLSVKGRTWVNCCGHVNLPDGEVFTGPLEDSINGHIRFSFPGIYQSKEIENIYLEFKEGKIVKATASKGQKLLVSILKIKGANGIGEFAIGTNYGITKFSKNMLFDEKMGGTIHMALGMGYGETGSLSKSAIHWDLLKDMKSRESYIEADGKIIYRAGKWEI</sequence>
<dbReference type="EMBL" id="CP104013">
    <property type="protein sequence ID" value="UYP47597.1"/>
    <property type="molecule type" value="Genomic_DNA"/>
</dbReference>
<gene>
    <name evidence="10" type="ORF">NEF87_003882</name>
</gene>
<name>A0ABY6HVP7_9ARCH</name>
<dbReference type="InterPro" id="IPR000787">
    <property type="entry name" value="Peptidase_M29"/>
</dbReference>